<protein>
    <recommendedName>
        <fullName evidence="4">DUF5666 domain-containing protein</fullName>
    </recommendedName>
</protein>
<reference evidence="2" key="1">
    <citation type="journal article" date="2014" name="Int. J. Syst. Evol. Microbiol.">
        <title>Complete genome of a new Firmicutes species belonging to the dominant human colonic microbiota ('Ruminococcus bicirculans') reveals two chromosomes and a selective capacity to utilize plant glucans.</title>
        <authorList>
            <consortium name="NISC Comparative Sequencing Program"/>
            <person name="Wegmann U."/>
            <person name="Louis P."/>
            <person name="Goesmann A."/>
            <person name="Henrissat B."/>
            <person name="Duncan S.H."/>
            <person name="Flint H.J."/>
        </authorList>
    </citation>
    <scope>NUCLEOTIDE SEQUENCE</scope>
    <source>
        <strain evidence="2">NBRC 108219</strain>
    </source>
</reference>
<feature type="chain" id="PRO_5047243902" description="DUF5666 domain-containing protein" evidence="1">
    <location>
        <begin position="23"/>
        <end position="151"/>
    </location>
</feature>
<reference evidence="2" key="2">
    <citation type="submission" date="2023-01" db="EMBL/GenBank/DDBJ databases">
        <title>Draft genome sequence of Algimonas ampicilliniresistens strain NBRC 108219.</title>
        <authorList>
            <person name="Sun Q."/>
            <person name="Mori K."/>
        </authorList>
    </citation>
    <scope>NUCLEOTIDE SEQUENCE</scope>
    <source>
        <strain evidence="2">NBRC 108219</strain>
    </source>
</reference>
<organism evidence="2 3">
    <name type="scientific">Algimonas ampicilliniresistens</name>
    <dbReference type="NCBI Taxonomy" id="1298735"/>
    <lineage>
        <taxon>Bacteria</taxon>
        <taxon>Pseudomonadati</taxon>
        <taxon>Pseudomonadota</taxon>
        <taxon>Alphaproteobacteria</taxon>
        <taxon>Maricaulales</taxon>
        <taxon>Robiginitomaculaceae</taxon>
        <taxon>Algimonas</taxon>
    </lineage>
</organism>
<feature type="signal peptide" evidence="1">
    <location>
        <begin position="1"/>
        <end position="22"/>
    </location>
</feature>
<name>A0ABQ5VC18_9PROT</name>
<gene>
    <name evidence="2" type="ORF">GCM10007853_29250</name>
</gene>
<evidence type="ECO:0000313" key="3">
    <source>
        <dbReference type="Proteomes" id="UP001161391"/>
    </source>
</evidence>
<keyword evidence="3" id="KW-1185">Reference proteome</keyword>
<sequence>MTYLKTALISAAALAVAAPALAGDGHMKQKKNDVVMKTTAETVVLKTDVNGEVMGSVETMDPSKVNDTVGEILQADGEPSIQDDQDIIVEDYTIKEDAFRAADDDGMIADNAIVVPGSAGTITTVTCPAGTTAQVDMTCLITGDYTPNLDQ</sequence>
<evidence type="ECO:0000256" key="1">
    <source>
        <dbReference type="SAM" id="SignalP"/>
    </source>
</evidence>
<keyword evidence="1" id="KW-0732">Signal</keyword>
<evidence type="ECO:0000313" key="2">
    <source>
        <dbReference type="EMBL" id="GLQ25051.1"/>
    </source>
</evidence>
<accession>A0ABQ5VC18</accession>
<dbReference type="RefSeq" id="WP_284392166.1">
    <property type="nucleotide sequence ID" value="NZ_BSNK01000002.1"/>
</dbReference>
<dbReference type="Proteomes" id="UP001161391">
    <property type="component" value="Unassembled WGS sequence"/>
</dbReference>
<evidence type="ECO:0008006" key="4">
    <source>
        <dbReference type="Google" id="ProtNLM"/>
    </source>
</evidence>
<proteinExistence type="predicted"/>
<comment type="caution">
    <text evidence="2">The sequence shown here is derived from an EMBL/GenBank/DDBJ whole genome shotgun (WGS) entry which is preliminary data.</text>
</comment>
<dbReference type="EMBL" id="BSNK01000002">
    <property type="protein sequence ID" value="GLQ25051.1"/>
    <property type="molecule type" value="Genomic_DNA"/>
</dbReference>